<protein>
    <recommendedName>
        <fullName evidence="4">RND transporter</fullName>
    </recommendedName>
</protein>
<dbReference type="AlphaFoldDB" id="A0A4Q9H0E5"/>
<dbReference type="RefSeq" id="WP_130968982.1">
    <property type="nucleotide sequence ID" value="NZ_SIXI01000007.1"/>
</dbReference>
<dbReference type="EMBL" id="SIXI01000007">
    <property type="protein sequence ID" value="TBO28285.1"/>
    <property type="molecule type" value="Genomic_DNA"/>
</dbReference>
<evidence type="ECO:0008006" key="4">
    <source>
        <dbReference type="Google" id="ProtNLM"/>
    </source>
</evidence>
<evidence type="ECO:0000313" key="2">
    <source>
        <dbReference type="EMBL" id="TBO28285.1"/>
    </source>
</evidence>
<organism evidence="2 3">
    <name type="scientific">Aquabacterium lacunae</name>
    <dbReference type="NCBI Taxonomy" id="2528630"/>
    <lineage>
        <taxon>Bacteria</taxon>
        <taxon>Pseudomonadati</taxon>
        <taxon>Pseudomonadota</taxon>
        <taxon>Betaproteobacteria</taxon>
        <taxon>Burkholderiales</taxon>
        <taxon>Aquabacterium</taxon>
    </lineage>
</organism>
<sequence length="347" mass="38884">MSAWILAAGCALLTLSGAAQAATLCVFDLVGTTGDAFNASKDYVLAMQRENVSFDLKAYPSEARAVEEFKAGRCDALFATGLRTRQFNLVSGSIDTYGSTTIVRNGRMDINASYEVLRKLLQIYAADSPQAQALMTQGRYEVGGVAPIGAAYLLAKDRRINSVESMKGKRIMSMEYDPAQAMMVRRIEAVPFLTDINGVMSAFRDNRIDIIALPALAFRPLRVEDAMGPNGVIGRFPLMILTYQVILDRNKFPEGFGQKSRTWWVSQYDRALQLIRKAETIDVSASLWLDPSPEATYRYNLMLQEARIDMARQGIYDKRALRIMKKVRCHVNPSDNECKTRQEEDWN</sequence>
<comment type="caution">
    <text evidence="2">The sequence shown here is derived from an EMBL/GenBank/DDBJ whole genome shotgun (WGS) entry which is preliminary data.</text>
</comment>
<evidence type="ECO:0000313" key="3">
    <source>
        <dbReference type="Proteomes" id="UP000292120"/>
    </source>
</evidence>
<evidence type="ECO:0000256" key="1">
    <source>
        <dbReference type="SAM" id="SignalP"/>
    </source>
</evidence>
<dbReference type="InterPro" id="IPR038404">
    <property type="entry name" value="TRAP_DctP_sf"/>
</dbReference>
<dbReference type="Pfam" id="PF19582">
    <property type="entry name" value="AdeT1_2"/>
    <property type="match status" value="1"/>
</dbReference>
<dbReference type="Proteomes" id="UP000292120">
    <property type="component" value="Unassembled WGS sequence"/>
</dbReference>
<gene>
    <name evidence="2" type="ORF">EYS42_14865</name>
</gene>
<dbReference type="SUPFAM" id="SSF53850">
    <property type="entry name" value="Periplasmic binding protein-like II"/>
    <property type="match status" value="1"/>
</dbReference>
<dbReference type="OrthoDB" id="6716943at2"/>
<keyword evidence="3" id="KW-1185">Reference proteome</keyword>
<feature type="signal peptide" evidence="1">
    <location>
        <begin position="1"/>
        <end position="21"/>
    </location>
</feature>
<reference evidence="2 3" key="1">
    <citation type="submission" date="2019-02" db="EMBL/GenBank/DDBJ databases">
        <title>Aquabacterium sp. strain KMB7.</title>
        <authorList>
            <person name="Chen W.-M."/>
        </authorList>
    </citation>
    <scope>NUCLEOTIDE SEQUENCE [LARGE SCALE GENOMIC DNA]</scope>
    <source>
        <strain evidence="2 3">KMB7</strain>
    </source>
</reference>
<dbReference type="Gene3D" id="3.40.190.170">
    <property type="entry name" value="Bacterial extracellular solute-binding protein, family 7"/>
    <property type="match status" value="1"/>
</dbReference>
<feature type="chain" id="PRO_5020967822" description="RND transporter" evidence="1">
    <location>
        <begin position="22"/>
        <end position="347"/>
    </location>
</feature>
<accession>A0A4Q9H0E5</accession>
<dbReference type="InterPro" id="IPR045758">
    <property type="entry name" value="AdeT1/2"/>
</dbReference>
<proteinExistence type="predicted"/>
<name>A0A4Q9H0E5_9BURK</name>
<keyword evidence="1" id="KW-0732">Signal</keyword>